<evidence type="ECO:0000313" key="1">
    <source>
        <dbReference type="EMBL" id="KAJ9600140.1"/>
    </source>
</evidence>
<dbReference type="AlphaFoldDB" id="A0AAD8AJ90"/>
<name>A0AAD8AJ90_DIPPU</name>
<reference evidence="1" key="2">
    <citation type="submission" date="2023-05" db="EMBL/GenBank/DDBJ databases">
        <authorList>
            <person name="Fouks B."/>
        </authorList>
    </citation>
    <scope>NUCLEOTIDE SEQUENCE</scope>
    <source>
        <strain evidence="1">Stay&amp;Tobe</strain>
        <tissue evidence="1">Testes</tissue>
    </source>
</reference>
<proteinExistence type="predicted"/>
<feature type="non-terminal residue" evidence="1">
    <location>
        <position position="1"/>
    </location>
</feature>
<reference evidence="1" key="1">
    <citation type="journal article" date="2023" name="IScience">
        <title>Live-bearing cockroach genome reveals convergent evolutionary mechanisms linked to viviparity in insects and beyond.</title>
        <authorList>
            <person name="Fouks B."/>
            <person name="Harrison M.C."/>
            <person name="Mikhailova A.A."/>
            <person name="Marchal E."/>
            <person name="English S."/>
            <person name="Carruthers M."/>
            <person name="Jennings E.C."/>
            <person name="Chiamaka E.L."/>
            <person name="Frigard R.A."/>
            <person name="Pippel M."/>
            <person name="Attardo G.M."/>
            <person name="Benoit J.B."/>
            <person name="Bornberg-Bauer E."/>
            <person name="Tobe S.S."/>
        </authorList>
    </citation>
    <scope>NUCLEOTIDE SEQUENCE</scope>
    <source>
        <strain evidence="1">Stay&amp;Tobe</strain>
    </source>
</reference>
<dbReference type="EMBL" id="JASPKZ010000446">
    <property type="protein sequence ID" value="KAJ9600140.1"/>
    <property type="molecule type" value="Genomic_DNA"/>
</dbReference>
<dbReference type="Proteomes" id="UP001233999">
    <property type="component" value="Unassembled WGS sequence"/>
</dbReference>
<gene>
    <name evidence="1" type="ORF">L9F63_009550</name>
</gene>
<keyword evidence="2" id="KW-1185">Reference proteome</keyword>
<protein>
    <submittedName>
        <fullName evidence="1">Uncharacterized protein</fullName>
    </submittedName>
</protein>
<feature type="non-terminal residue" evidence="1">
    <location>
        <position position="69"/>
    </location>
</feature>
<sequence>RPIGRNKTTNISQGFLEPVGTSIAPMRLLFDGLVDCTLYLPSDWSASTVRYICLLIGQRRLLLFDGLVD</sequence>
<comment type="caution">
    <text evidence="1">The sequence shown here is derived from an EMBL/GenBank/DDBJ whole genome shotgun (WGS) entry which is preliminary data.</text>
</comment>
<organism evidence="1 2">
    <name type="scientific">Diploptera punctata</name>
    <name type="common">Pacific beetle cockroach</name>
    <dbReference type="NCBI Taxonomy" id="6984"/>
    <lineage>
        <taxon>Eukaryota</taxon>
        <taxon>Metazoa</taxon>
        <taxon>Ecdysozoa</taxon>
        <taxon>Arthropoda</taxon>
        <taxon>Hexapoda</taxon>
        <taxon>Insecta</taxon>
        <taxon>Pterygota</taxon>
        <taxon>Neoptera</taxon>
        <taxon>Polyneoptera</taxon>
        <taxon>Dictyoptera</taxon>
        <taxon>Blattodea</taxon>
        <taxon>Blaberoidea</taxon>
        <taxon>Blaberidae</taxon>
        <taxon>Diplopterinae</taxon>
        <taxon>Diploptera</taxon>
    </lineage>
</organism>
<accession>A0AAD8AJ90</accession>
<evidence type="ECO:0000313" key="2">
    <source>
        <dbReference type="Proteomes" id="UP001233999"/>
    </source>
</evidence>